<gene>
    <name evidence="2" type="ORF">I316_02669</name>
</gene>
<protein>
    <submittedName>
        <fullName evidence="2">Uncharacterized protein</fullName>
    </submittedName>
</protein>
<feature type="compositionally biased region" description="Polar residues" evidence="1">
    <location>
        <begin position="54"/>
        <end position="65"/>
    </location>
</feature>
<organism evidence="2 3">
    <name type="scientific">Kwoniella heveanensis BCC8398</name>
    <dbReference type="NCBI Taxonomy" id="1296120"/>
    <lineage>
        <taxon>Eukaryota</taxon>
        <taxon>Fungi</taxon>
        <taxon>Dikarya</taxon>
        <taxon>Basidiomycota</taxon>
        <taxon>Agaricomycotina</taxon>
        <taxon>Tremellomycetes</taxon>
        <taxon>Tremellales</taxon>
        <taxon>Cryptococcaceae</taxon>
        <taxon>Kwoniella</taxon>
    </lineage>
</organism>
<evidence type="ECO:0000313" key="2">
    <source>
        <dbReference type="EMBL" id="OCF35614.1"/>
    </source>
</evidence>
<keyword evidence="3" id="KW-1185">Reference proteome</keyword>
<feature type="compositionally biased region" description="Low complexity" evidence="1">
    <location>
        <begin position="81"/>
        <end position="98"/>
    </location>
</feature>
<evidence type="ECO:0000256" key="1">
    <source>
        <dbReference type="SAM" id="MobiDB-lite"/>
    </source>
</evidence>
<feature type="compositionally biased region" description="Basic and acidic residues" evidence="1">
    <location>
        <begin position="99"/>
        <end position="109"/>
    </location>
</feature>
<reference evidence="3" key="2">
    <citation type="submission" date="2013-12" db="EMBL/GenBank/DDBJ databases">
        <title>Evolution of pathogenesis and genome organization in the Tremellales.</title>
        <authorList>
            <person name="Cuomo C."/>
            <person name="Litvintseva A."/>
            <person name="Heitman J."/>
            <person name="Chen Y."/>
            <person name="Sun S."/>
            <person name="Springer D."/>
            <person name="Dromer F."/>
            <person name="Young S."/>
            <person name="Zeng Q."/>
            <person name="Chapman S."/>
            <person name="Gujja S."/>
            <person name="Saif S."/>
            <person name="Birren B."/>
        </authorList>
    </citation>
    <scope>NUCLEOTIDE SEQUENCE [LARGE SCALE GENOMIC DNA]</scope>
    <source>
        <strain evidence="3">BCC8398</strain>
    </source>
</reference>
<dbReference type="Proteomes" id="UP000092666">
    <property type="component" value="Unassembled WGS sequence"/>
</dbReference>
<dbReference type="OrthoDB" id="2564958at2759"/>
<name>A0A1B9GX58_9TREE</name>
<evidence type="ECO:0000313" key="3">
    <source>
        <dbReference type="Proteomes" id="UP000092666"/>
    </source>
</evidence>
<accession>A0A1B9GX58</accession>
<sequence>MSSSTKTNPTATLSRSSVSSDIAHLLHLQSASPALLSGLLTEVSSLHNGQVTIPANPALSPSTSVDPAEVLKSFSLATEDSTPSQNSNSISSTNPNANERSDSSQHEQSQRLVKAYISSMSTAKHLQSSGEVEVVGQRIDALREDGEGISNVLGEIRV</sequence>
<feature type="region of interest" description="Disordered" evidence="1">
    <location>
        <begin position="54"/>
        <end position="110"/>
    </location>
</feature>
<dbReference type="EMBL" id="KI669498">
    <property type="protein sequence ID" value="OCF35614.1"/>
    <property type="molecule type" value="Genomic_DNA"/>
</dbReference>
<dbReference type="AlphaFoldDB" id="A0A1B9GX58"/>
<reference evidence="2 3" key="1">
    <citation type="submission" date="2013-07" db="EMBL/GenBank/DDBJ databases">
        <title>The Genome Sequence of Cryptococcus heveanensis BCC8398.</title>
        <authorList>
            <consortium name="The Broad Institute Genome Sequencing Platform"/>
            <person name="Cuomo C."/>
            <person name="Litvintseva A."/>
            <person name="Chen Y."/>
            <person name="Heitman J."/>
            <person name="Sun S."/>
            <person name="Springer D."/>
            <person name="Dromer F."/>
            <person name="Young S.K."/>
            <person name="Zeng Q."/>
            <person name="Gargeya S."/>
            <person name="Fitzgerald M."/>
            <person name="Abouelleil A."/>
            <person name="Alvarado L."/>
            <person name="Berlin A.M."/>
            <person name="Chapman S.B."/>
            <person name="Dewar J."/>
            <person name="Goldberg J."/>
            <person name="Griggs A."/>
            <person name="Gujja S."/>
            <person name="Hansen M."/>
            <person name="Howarth C."/>
            <person name="Imamovic A."/>
            <person name="Larimer J."/>
            <person name="McCowan C."/>
            <person name="Murphy C."/>
            <person name="Pearson M."/>
            <person name="Priest M."/>
            <person name="Roberts A."/>
            <person name="Saif S."/>
            <person name="Shea T."/>
            <person name="Sykes S."/>
            <person name="Wortman J."/>
            <person name="Nusbaum C."/>
            <person name="Birren B."/>
        </authorList>
    </citation>
    <scope>NUCLEOTIDE SEQUENCE [LARGE SCALE GENOMIC DNA]</scope>
    <source>
        <strain evidence="2 3">BCC8398</strain>
    </source>
</reference>
<proteinExistence type="predicted"/>